<dbReference type="Gene3D" id="1.10.287.110">
    <property type="entry name" value="DnaJ domain"/>
    <property type="match status" value="1"/>
</dbReference>
<dbReference type="AlphaFoldDB" id="A0A131YNI3"/>
<evidence type="ECO:0000256" key="1">
    <source>
        <dbReference type="ARBA" id="ARBA00023186"/>
    </source>
</evidence>
<feature type="coiled-coil region" evidence="2">
    <location>
        <begin position="419"/>
        <end position="446"/>
    </location>
</feature>
<dbReference type="CDD" id="cd06257">
    <property type="entry name" value="DnaJ"/>
    <property type="match status" value="1"/>
</dbReference>
<keyword evidence="3" id="KW-1133">Transmembrane helix</keyword>
<dbReference type="GO" id="GO:0042407">
    <property type="term" value="P:cristae formation"/>
    <property type="evidence" value="ECO:0007669"/>
    <property type="project" value="TreeGrafter"/>
</dbReference>
<dbReference type="EMBL" id="GEDV01008040">
    <property type="protein sequence ID" value="JAP80517.1"/>
    <property type="molecule type" value="Transcribed_RNA"/>
</dbReference>
<evidence type="ECO:0000256" key="2">
    <source>
        <dbReference type="SAM" id="Coils"/>
    </source>
</evidence>
<name>A0A131YNI3_RHIAP</name>
<dbReference type="PANTHER" id="PTHR44157:SF1">
    <property type="entry name" value="DNAJ HOMOLOG SUBFAMILY C MEMBER 11"/>
    <property type="match status" value="1"/>
</dbReference>
<keyword evidence="3" id="KW-0812">Transmembrane</keyword>
<evidence type="ECO:0000313" key="5">
    <source>
        <dbReference type="EMBL" id="JAP80517.1"/>
    </source>
</evidence>
<evidence type="ECO:0000256" key="3">
    <source>
        <dbReference type="SAM" id="Phobius"/>
    </source>
</evidence>
<dbReference type="InterPro" id="IPR036869">
    <property type="entry name" value="J_dom_sf"/>
</dbReference>
<keyword evidence="2" id="KW-0175">Coiled coil</keyword>
<dbReference type="InterPro" id="IPR001623">
    <property type="entry name" value="DnaJ_domain"/>
</dbReference>
<dbReference type="InterPro" id="IPR052243">
    <property type="entry name" value="Mito_inner_membrane_organizer"/>
</dbReference>
<organism evidence="5">
    <name type="scientific">Rhipicephalus appendiculatus</name>
    <name type="common">Brown ear tick</name>
    <dbReference type="NCBI Taxonomy" id="34631"/>
    <lineage>
        <taxon>Eukaryota</taxon>
        <taxon>Metazoa</taxon>
        <taxon>Ecdysozoa</taxon>
        <taxon>Arthropoda</taxon>
        <taxon>Chelicerata</taxon>
        <taxon>Arachnida</taxon>
        <taxon>Acari</taxon>
        <taxon>Parasitiformes</taxon>
        <taxon>Ixodida</taxon>
        <taxon>Ixodoidea</taxon>
        <taxon>Ixodidae</taxon>
        <taxon>Rhipicephalinae</taxon>
        <taxon>Rhipicephalus</taxon>
        <taxon>Rhipicephalus</taxon>
    </lineage>
</organism>
<proteinExistence type="predicted"/>
<dbReference type="CDD" id="cd22249">
    <property type="entry name" value="UDM1_RNF168_RNF169-like"/>
    <property type="match status" value="1"/>
</dbReference>
<dbReference type="SMART" id="SM00271">
    <property type="entry name" value="DnaJ"/>
    <property type="match status" value="1"/>
</dbReference>
<protein>
    <submittedName>
        <fullName evidence="5">DnaJ-like protein subfamily C member 11</fullName>
    </submittedName>
</protein>
<dbReference type="GO" id="GO:0005739">
    <property type="term" value="C:mitochondrion"/>
    <property type="evidence" value="ECO:0007669"/>
    <property type="project" value="GOC"/>
</dbReference>
<dbReference type="InterPro" id="IPR024586">
    <property type="entry name" value="DnaJ-like_C11_C"/>
</dbReference>
<dbReference type="PANTHER" id="PTHR44157">
    <property type="entry name" value="DNAJ HOMOLOG SUBFAMILY C MEMBER 11"/>
    <property type="match status" value="1"/>
</dbReference>
<dbReference type="Pfam" id="PF22774">
    <property type="entry name" value="DNAJC11_beta-barrel"/>
    <property type="match status" value="1"/>
</dbReference>
<accession>A0A131YNI3</accession>
<dbReference type="PRINTS" id="PR00625">
    <property type="entry name" value="JDOMAIN"/>
</dbReference>
<keyword evidence="3" id="KW-0472">Membrane</keyword>
<dbReference type="Pfam" id="PF11875">
    <property type="entry name" value="DnaJ-like_C11_C"/>
    <property type="match status" value="1"/>
</dbReference>
<keyword evidence="1" id="KW-0143">Chaperone</keyword>
<dbReference type="PROSITE" id="PS50076">
    <property type="entry name" value="DNAJ_2"/>
    <property type="match status" value="1"/>
</dbReference>
<sequence length="559" mass="62777">MAAHMDSDTDDDILQVEDDYYTFLNIGKDATEDEIKNAYKRLSKIYHPDKHADPLSKRDAEVLFNKTRRAYDVLINPHKRAIYDTLGVKGLETEGWQIVQRTKTPQEIREEYERLAREQEERRLQQRTNPKGSISVGIDATDLFEAYYDDDTRGYFPQMEINSMTINQSIEAPLSLNDTVTMSGNLSAQNGTGNGNIVCSLRHVVSQKMWSEFEIGAGNGLLCGVKGFRTLSKRSFASAQGLLQVTPIGLRPGCNIVVARQLGKHTVGYLTWKAGIQSAMNTTVVWDASYGHFIGALQLGIPNTFAMVSYTYKFPDEGRLKGSIKIGTFGAIVEYGVEKKISQHNTIGATMVIGIPTGVTLKLRLNRATQSFVFPIFLSEEPLPNAIFYGTVTPLVAWYILQTFVIVPYTQRQKQREAMRAREANAAKLAERKKEAEAAVALMRETYLRIKSSEVERGGLVIVEALYGNFSEEEENNVSQTTVREVVDVTIPLQCLVKDSHLMLTDASKSNLPGFYDPCLGEPKSLHVRYRFRNLDHEVRLADEEAVRIPKESHLTRSS</sequence>
<dbReference type="SUPFAM" id="SSF46565">
    <property type="entry name" value="Chaperone J-domain"/>
    <property type="match status" value="1"/>
</dbReference>
<dbReference type="Pfam" id="PF00226">
    <property type="entry name" value="DnaJ"/>
    <property type="match status" value="1"/>
</dbReference>
<reference evidence="5" key="1">
    <citation type="journal article" date="2016" name="Ticks Tick Borne Dis.">
        <title>De novo assembly and annotation of the salivary gland transcriptome of Rhipicephalus appendiculatus male and female ticks during blood feeding.</title>
        <authorList>
            <person name="de Castro M.H."/>
            <person name="de Klerk D."/>
            <person name="Pienaar R."/>
            <person name="Latif A.A."/>
            <person name="Rees D.J."/>
            <person name="Mans B.J."/>
        </authorList>
    </citation>
    <scope>NUCLEOTIDE SEQUENCE</scope>
    <source>
        <tissue evidence="5">Salivary glands</tissue>
    </source>
</reference>
<feature type="domain" description="J" evidence="4">
    <location>
        <begin position="19"/>
        <end position="87"/>
    </location>
</feature>
<feature type="transmembrane region" description="Helical" evidence="3">
    <location>
        <begin position="386"/>
        <end position="410"/>
    </location>
</feature>
<evidence type="ECO:0000259" key="4">
    <source>
        <dbReference type="PROSITE" id="PS50076"/>
    </source>
</evidence>
<dbReference type="InterPro" id="IPR055225">
    <property type="entry name" value="DNAJC11-like_beta-barrel"/>
</dbReference>